<keyword evidence="2" id="KW-1185">Reference proteome</keyword>
<proteinExistence type="predicted"/>
<evidence type="ECO:0000313" key="2">
    <source>
        <dbReference type="Proteomes" id="UP001501251"/>
    </source>
</evidence>
<accession>A0ABP8AA92</accession>
<dbReference type="EMBL" id="BAABAQ010000001">
    <property type="protein sequence ID" value="GAA4180578.1"/>
    <property type="molecule type" value="Genomic_DNA"/>
</dbReference>
<reference evidence="2" key="1">
    <citation type="journal article" date="2019" name="Int. J. Syst. Evol. Microbiol.">
        <title>The Global Catalogue of Microorganisms (GCM) 10K type strain sequencing project: providing services to taxonomists for standard genome sequencing and annotation.</title>
        <authorList>
            <consortium name="The Broad Institute Genomics Platform"/>
            <consortium name="The Broad Institute Genome Sequencing Center for Infectious Disease"/>
            <person name="Wu L."/>
            <person name="Ma J."/>
        </authorList>
    </citation>
    <scope>NUCLEOTIDE SEQUENCE [LARGE SCALE GENOMIC DNA]</scope>
    <source>
        <strain evidence="2">JCM 17388</strain>
    </source>
</reference>
<organism evidence="1 2">
    <name type="scientific">Streptosporangium oxazolinicum</name>
    <dbReference type="NCBI Taxonomy" id="909287"/>
    <lineage>
        <taxon>Bacteria</taxon>
        <taxon>Bacillati</taxon>
        <taxon>Actinomycetota</taxon>
        <taxon>Actinomycetes</taxon>
        <taxon>Streptosporangiales</taxon>
        <taxon>Streptosporangiaceae</taxon>
        <taxon>Streptosporangium</taxon>
    </lineage>
</organism>
<evidence type="ECO:0000313" key="1">
    <source>
        <dbReference type="EMBL" id="GAA4180578.1"/>
    </source>
</evidence>
<dbReference type="Proteomes" id="UP001501251">
    <property type="component" value="Unassembled WGS sequence"/>
</dbReference>
<comment type="caution">
    <text evidence="1">The sequence shown here is derived from an EMBL/GenBank/DDBJ whole genome shotgun (WGS) entry which is preliminary data.</text>
</comment>
<sequence length="65" mass="6678">MSGGAAADADGAVNANGMARIAAMPMVHRLRIMLLGSEGVWVPRAARTRGGCAPYSVVVRLRSGP</sequence>
<gene>
    <name evidence="1" type="ORF">GCM10022252_03670</name>
</gene>
<protein>
    <submittedName>
        <fullName evidence="1">Uncharacterized protein</fullName>
    </submittedName>
</protein>
<name>A0ABP8AA92_9ACTN</name>